<evidence type="ECO:0000256" key="1">
    <source>
        <dbReference type="ARBA" id="ARBA00012725"/>
    </source>
</evidence>
<dbReference type="InterPro" id="IPR000228">
    <property type="entry name" value="RNA3'_term_phos_cyc"/>
</dbReference>
<dbReference type="GO" id="GO:0003963">
    <property type="term" value="F:RNA-3'-phosphate cyclase activity"/>
    <property type="evidence" value="ECO:0007669"/>
    <property type="project" value="UniProtKB-EC"/>
</dbReference>
<dbReference type="EMBL" id="RBOJ01000047">
    <property type="protein sequence ID" value="RMM52420.1"/>
    <property type="molecule type" value="Genomic_DNA"/>
</dbReference>
<dbReference type="GO" id="GO:0006396">
    <property type="term" value="P:RNA processing"/>
    <property type="evidence" value="ECO:0007669"/>
    <property type="project" value="InterPro"/>
</dbReference>
<dbReference type="InterPro" id="IPR013792">
    <property type="entry name" value="RNA3'P_cycl/enolpyr_Trfase_a/b"/>
</dbReference>
<feature type="domain" description="RNA 3'-terminal phosphate cyclase" evidence="3">
    <location>
        <begin position="11"/>
        <end position="100"/>
    </location>
</feature>
<keyword evidence="5" id="KW-1185">Reference proteome</keyword>
<dbReference type="PANTHER" id="PTHR11096">
    <property type="entry name" value="RNA 3' TERMINAL PHOSPHATE CYCLASE"/>
    <property type="match status" value="1"/>
</dbReference>
<organism evidence="4 5">
    <name type="scientific">Pseudomonas corrugata</name>
    <dbReference type="NCBI Taxonomy" id="47879"/>
    <lineage>
        <taxon>Bacteria</taxon>
        <taxon>Pseudomonadati</taxon>
        <taxon>Pseudomonadota</taxon>
        <taxon>Gammaproteobacteria</taxon>
        <taxon>Pseudomonadales</taxon>
        <taxon>Pseudomonadaceae</taxon>
        <taxon>Pseudomonas</taxon>
    </lineage>
</organism>
<evidence type="ECO:0000256" key="2">
    <source>
        <dbReference type="ARBA" id="ARBA00024481"/>
    </source>
</evidence>
<dbReference type="KEGG" id="pcg:AXG94_26020"/>
<name>A0A3M3ES17_9PSED</name>
<reference evidence="4 5" key="1">
    <citation type="submission" date="2018-08" db="EMBL/GenBank/DDBJ databases">
        <title>Recombination of ecologically and evolutionarily significant loci maintains genetic cohesion in the Pseudomonas syringae species complex.</title>
        <authorList>
            <person name="Dillon M."/>
            <person name="Thakur S."/>
            <person name="Almeida R.N.D."/>
            <person name="Weir B.S."/>
            <person name="Guttman D.S."/>
        </authorList>
    </citation>
    <scope>NUCLEOTIDE SEQUENCE [LARGE SCALE GENOMIC DNA]</scope>
    <source>
        <strain evidence="4 5">NCPPB2445</strain>
    </source>
</reference>
<dbReference type="AlphaFoldDB" id="A0A3M3ES17"/>
<dbReference type="EC" id="6.5.1.4" evidence="1"/>
<dbReference type="Pfam" id="PF01137">
    <property type="entry name" value="RTC"/>
    <property type="match status" value="1"/>
</dbReference>
<protein>
    <recommendedName>
        <fullName evidence="1">RNA 3'-terminal-phosphate cyclase (ATP)</fullName>
        <ecNumber evidence="1">6.5.1.4</ecNumber>
    </recommendedName>
</protein>
<proteinExistence type="predicted"/>
<comment type="caution">
    <text evidence="4">The sequence shown here is derived from an EMBL/GenBank/DDBJ whole genome shotgun (WGS) entry which is preliminary data.</text>
</comment>
<sequence length="107" mass="11169">MGQDLILIDGTEGGGQVLRTALSLSMITGQAFRMTGIRGKRSRPGLLRQHLTAVRAAAEICGAKVLGAELNSTAIGFRPGAVKAGEYSFAIGTAGSTILVRRFRPIA</sequence>
<dbReference type="InterPro" id="IPR023797">
    <property type="entry name" value="RNA3'_phos_cyclase_dom"/>
</dbReference>
<gene>
    <name evidence="4" type="ORF">ALQ77_03734</name>
</gene>
<accession>A0A3M3ES17</accession>
<dbReference type="STRING" id="47879.AXG94_26020"/>
<dbReference type="InterPro" id="IPR037136">
    <property type="entry name" value="RNA3'_phos_cyclase_dom_sf"/>
</dbReference>
<dbReference type="Proteomes" id="UP000270661">
    <property type="component" value="Unassembled WGS sequence"/>
</dbReference>
<evidence type="ECO:0000259" key="3">
    <source>
        <dbReference type="Pfam" id="PF01137"/>
    </source>
</evidence>
<comment type="catalytic activity">
    <reaction evidence="2">
        <text>a 3'-end 3'-phospho-ribonucleotide-RNA + ATP = a 3'-end 2',3'-cyclophospho-ribonucleotide-RNA + AMP + diphosphate</text>
        <dbReference type="Rhea" id="RHEA:23976"/>
        <dbReference type="Rhea" id="RHEA-COMP:10463"/>
        <dbReference type="Rhea" id="RHEA-COMP:10464"/>
        <dbReference type="ChEBI" id="CHEBI:30616"/>
        <dbReference type="ChEBI" id="CHEBI:33019"/>
        <dbReference type="ChEBI" id="CHEBI:83062"/>
        <dbReference type="ChEBI" id="CHEBI:83064"/>
        <dbReference type="ChEBI" id="CHEBI:456215"/>
        <dbReference type="EC" id="6.5.1.4"/>
    </reaction>
</comment>
<dbReference type="OrthoDB" id="9789235at2"/>
<evidence type="ECO:0000313" key="4">
    <source>
        <dbReference type="EMBL" id="RMM52420.1"/>
    </source>
</evidence>
<dbReference type="Gene3D" id="3.65.10.20">
    <property type="entry name" value="RNA 3'-terminal phosphate cyclase domain"/>
    <property type="match status" value="1"/>
</dbReference>
<dbReference type="SUPFAM" id="SSF55205">
    <property type="entry name" value="EPT/RTPC-like"/>
    <property type="match status" value="1"/>
</dbReference>
<evidence type="ECO:0000313" key="5">
    <source>
        <dbReference type="Proteomes" id="UP000270661"/>
    </source>
</evidence>
<dbReference type="PANTHER" id="PTHR11096:SF0">
    <property type="entry name" value="RNA 3'-TERMINAL PHOSPHATE CYCLASE"/>
    <property type="match status" value="1"/>
</dbReference>